<sequence length="134" mass="15036">MDSKALLAAYMRAKNMTMLKEAAEALSFTSPYLTEINKGHKQFSDEIAIFMAKEAGLDPAEVMISLHAVKAKSDEARQEWYDILKKYCGASAAALVLGWTMMAAPQNEPNLTAHNVYYVKWCMLDSCYRQLNCV</sequence>
<gene>
    <name evidence="1" type="ORF">E4188_18820</name>
</gene>
<evidence type="ECO:0000313" key="2">
    <source>
        <dbReference type="Proteomes" id="UP000502657"/>
    </source>
</evidence>
<proteinExistence type="predicted"/>
<accession>A0ABX6NX81</accession>
<name>A0ABX6NX81_AERME</name>
<dbReference type="Pfam" id="PF12472">
    <property type="entry name" value="DUF3693"/>
    <property type="match status" value="1"/>
</dbReference>
<organism evidence="1 2">
    <name type="scientific">Aeromonas media</name>
    <dbReference type="NCBI Taxonomy" id="651"/>
    <lineage>
        <taxon>Bacteria</taxon>
        <taxon>Pseudomonadati</taxon>
        <taxon>Pseudomonadota</taxon>
        <taxon>Gammaproteobacteria</taxon>
        <taxon>Aeromonadales</taxon>
        <taxon>Aeromonadaceae</taxon>
        <taxon>Aeromonas</taxon>
    </lineage>
</organism>
<reference evidence="1 2" key="1">
    <citation type="submission" date="2019-03" db="EMBL/GenBank/DDBJ databases">
        <title>Novel transposon Tn6433 accelerates the dissemination of tet(E) in Aeromonas from aerobic biofilm under oxytetracycline stress.</title>
        <authorList>
            <person name="Shi Y."/>
            <person name="Tian Z."/>
            <person name="Zhang Y."/>
            <person name="Zhang H."/>
            <person name="Yang M."/>
        </authorList>
    </citation>
    <scope>NUCLEOTIDE SEQUENCE [LARGE SCALE GENOMIC DNA]</scope>
    <source>
        <strain evidence="1 2">R50-22</strain>
    </source>
</reference>
<dbReference type="EMBL" id="CP038448">
    <property type="protein sequence ID" value="QJT40344.1"/>
    <property type="molecule type" value="Genomic_DNA"/>
</dbReference>
<dbReference type="InterPro" id="IPR021096">
    <property type="entry name" value="Vibrio_phage_VSK_Orf152"/>
</dbReference>
<protein>
    <submittedName>
        <fullName evidence="1">Transcriptional regulator</fullName>
    </submittedName>
</protein>
<dbReference type="RefSeq" id="WP_171269827.1">
    <property type="nucleotide sequence ID" value="NZ_CP038445.1"/>
</dbReference>
<dbReference type="Proteomes" id="UP000502657">
    <property type="component" value="Chromosome"/>
</dbReference>
<evidence type="ECO:0000313" key="1">
    <source>
        <dbReference type="EMBL" id="QJT40344.1"/>
    </source>
</evidence>
<keyword evidence="2" id="KW-1185">Reference proteome</keyword>